<accession>A0ABU7EUE1</accession>
<dbReference type="Proteomes" id="UP001352852">
    <property type="component" value="Unassembled WGS sequence"/>
</dbReference>
<organism evidence="2 3">
    <name type="scientific">Characodon lateralis</name>
    <dbReference type="NCBI Taxonomy" id="208331"/>
    <lineage>
        <taxon>Eukaryota</taxon>
        <taxon>Metazoa</taxon>
        <taxon>Chordata</taxon>
        <taxon>Craniata</taxon>
        <taxon>Vertebrata</taxon>
        <taxon>Euteleostomi</taxon>
        <taxon>Actinopterygii</taxon>
        <taxon>Neopterygii</taxon>
        <taxon>Teleostei</taxon>
        <taxon>Neoteleostei</taxon>
        <taxon>Acanthomorphata</taxon>
        <taxon>Ovalentaria</taxon>
        <taxon>Atherinomorphae</taxon>
        <taxon>Cyprinodontiformes</taxon>
        <taxon>Goodeidae</taxon>
        <taxon>Characodon</taxon>
    </lineage>
</organism>
<comment type="caution">
    <text evidence="2">The sequence shown here is derived from an EMBL/GenBank/DDBJ whole genome shotgun (WGS) entry which is preliminary data.</text>
</comment>
<sequence length="154" mass="16946">MIFLRRWLLLCSVSLLDLTESTSEKDPGLSVSLSLLEPHSWKLRTILPSVRSPACPPSPSCWKHLLKRIQVTKRDTDFSTESHCLPNSASADRFTLPGTFNSNSYILPDSLQQLGSATRSPSLLHRPRAATDCATGPRGAGTLRAFIQPLCAQM</sequence>
<proteinExistence type="predicted"/>
<name>A0ABU7EUE1_9TELE</name>
<keyword evidence="3" id="KW-1185">Reference proteome</keyword>
<feature type="chain" id="PRO_5045884063" evidence="1">
    <location>
        <begin position="24"/>
        <end position="154"/>
    </location>
</feature>
<dbReference type="EMBL" id="JAHUTJ010067029">
    <property type="protein sequence ID" value="MED6290823.1"/>
    <property type="molecule type" value="Genomic_DNA"/>
</dbReference>
<evidence type="ECO:0000256" key="1">
    <source>
        <dbReference type="SAM" id="SignalP"/>
    </source>
</evidence>
<reference evidence="2 3" key="1">
    <citation type="submission" date="2021-06" db="EMBL/GenBank/DDBJ databases">
        <authorList>
            <person name="Palmer J.M."/>
        </authorList>
    </citation>
    <scope>NUCLEOTIDE SEQUENCE [LARGE SCALE GENOMIC DNA]</scope>
    <source>
        <strain evidence="2 3">CL_MEX2019</strain>
        <tissue evidence="2">Muscle</tissue>
    </source>
</reference>
<evidence type="ECO:0000313" key="2">
    <source>
        <dbReference type="EMBL" id="MED6290823.1"/>
    </source>
</evidence>
<gene>
    <name evidence="2" type="ORF">CHARACLAT_017337</name>
</gene>
<evidence type="ECO:0000313" key="3">
    <source>
        <dbReference type="Proteomes" id="UP001352852"/>
    </source>
</evidence>
<keyword evidence="1" id="KW-0732">Signal</keyword>
<protein>
    <submittedName>
        <fullName evidence="2">Uncharacterized protein</fullName>
    </submittedName>
</protein>
<feature type="signal peptide" evidence="1">
    <location>
        <begin position="1"/>
        <end position="23"/>
    </location>
</feature>